<dbReference type="AlphaFoldDB" id="T1IHE3"/>
<evidence type="ECO:0000313" key="1">
    <source>
        <dbReference type="EnsemblMetazoa" id="SMAR000256-PA"/>
    </source>
</evidence>
<dbReference type="HOGENOM" id="CLU_2500769_0_0_1"/>
<protein>
    <submittedName>
        <fullName evidence="1">Uncharacterized protein</fullName>
    </submittedName>
</protein>
<proteinExistence type="predicted"/>
<dbReference type="EMBL" id="JH429889">
    <property type="status" value="NOT_ANNOTATED_CDS"/>
    <property type="molecule type" value="Genomic_DNA"/>
</dbReference>
<name>T1IHE3_STRMM</name>
<reference evidence="1" key="2">
    <citation type="submission" date="2015-02" db="UniProtKB">
        <authorList>
            <consortium name="EnsemblMetazoa"/>
        </authorList>
    </citation>
    <scope>IDENTIFICATION</scope>
</reference>
<reference evidence="2" key="1">
    <citation type="submission" date="2011-05" db="EMBL/GenBank/DDBJ databases">
        <authorList>
            <person name="Richards S.R."/>
            <person name="Qu J."/>
            <person name="Jiang H."/>
            <person name="Jhangiani S.N."/>
            <person name="Agravi P."/>
            <person name="Goodspeed R."/>
            <person name="Gross S."/>
            <person name="Mandapat C."/>
            <person name="Jackson L."/>
            <person name="Mathew T."/>
            <person name="Pu L."/>
            <person name="Thornton R."/>
            <person name="Saada N."/>
            <person name="Wilczek-Boney K.B."/>
            <person name="Lee S."/>
            <person name="Kovar C."/>
            <person name="Wu Y."/>
            <person name="Scherer S.E."/>
            <person name="Worley K.C."/>
            <person name="Muzny D.M."/>
            <person name="Gibbs R."/>
        </authorList>
    </citation>
    <scope>NUCLEOTIDE SEQUENCE</scope>
    <source>
        <strain evidence="2">Brora</strain>
    </source>
</reference>
<dbReference type="EnsemblMetazoa" id="SMAR000256-RA">
    <property type="protein sequence ID" value="SMAR000256-PA"/>
    <property type="gene ID" value="SMAR000256"/>
</dbReference>
<accession>T1IHE3</accession>
<dbReference type="Proteomes" id="UP000014500">
    <property type="component" value="Unassembled WGS sequence"/>
</dbReference>
<keyword evidence="2" id="KW-1185">Reference proteome</keyword>
<organism evidence="1 2">
    <name type="scientific">Strigamia maritima</name>
    <name type="common">European centipede</name>
    <name type="synonym">Geophilus maritimus</name>
    <dbReference type="NCBI Taxonomy" id="126957"/>
    <lineage>
        <taxon>Eukaryota</taxon>
        <taxon>Metazoa</taxon>
        <taxon>Ecdysozoa</taxon>
        <taxon>Arthropoda</taxon>
        <taxon>Myriapoda</taxon>
        <taxon>Chilopoda</taxon>
        <taxon>Pleurostigmophora</taxon>
        <taxon>Geophilomorpha</taxon>
        <taxon>Linotaeniidae</taxon>
        <taxon>Strigamia</taxon>
    </lineage>
</organism>
<evidence type="ECO:0000313" key="2">
    <source>
        <dbReference type="Proteomes" id="UP000014500"/>
    </source>
</evidence>
<sequence>MAGKDGERSLMDNRLCDKYPENLYKDQNLSFVRDSTSGRVLLKKCRGTSLIIELTFCHNRTGIIVKLRSCRYSFDSLLFCGCELIL</sequence>